<proteinExistence type="inferred from homology"/>
<protein>
    <recommendedName>
        <fullName evidence="9">S-adenosyl-L-methionine-dependent tRNA 4-demethylwyosine synthase</fullName>
        <ecNumber evidence="9">4.1.3.44</ecNumber>
    </recommendedName>
    <alternativeName>
        <fullName evidence="9">tRNA wyosine derivatives biosynthesis protein Taw1</fullName>
    </alternativeName>
</protein>
<feature type="binding site" evidence="9">
    <location>
        <position position="40"/>
    </location>
    <ligand>
        <name>[4Fe-4S] cluster</name>
        <dbReference type="ChEBI" id="CHEBI:49883"/>
        <label>1</label>
    </ligand>
</feature>
<dbReference type="InterPro" id="IPR013785">
    <property type="entry name" value="Aldolase_TIM"/>
</dbReference>
<comment type="similarity">
    <text evidence="9">Belongs to the TYW1 family.</text>
</comment>
<comment type="subunit">
    <text evidence="9">Monomer.</text>
</comment>
<keyword evidence="7 9" id="KW-0456">Lyase</keyword>
<comment type="caution">
    <text evidence="11">The sequence shown here is derived from an EMBL/GenBank/DDBJ whole genome shotgun (WGS) entry which is preliminary data.</text>
</comment>
<dbReference type="InterPro" id="IPR058240">
    <property type="entry name" value="rSAM_sf"/>
</dbReference>
<name>F3KNE9_9ARCH</name>
<keyword evidence="4 9" id="KW-0479">Metal-binding</keyword>
<evidence type="ECO:0000256" key="1">
    <source>
        <dbReference type="ARBA" id="ARBA00022485"/>
    </source>
</evidence>
<dbReference type="STRING" id="886738.Nlim_1932"/>
<dbReference type="NCBIfam" id="TIGR03972">
    <property type="entry name" value="rSAM_TYW1"/>
    <property type="match status" value="1"/>
</dbReference>
<keyword evidence="2 9" id="KW-0949">S-adenosyl-L-methionine</keyword>
<dbReference type="Pfam" id="PF04055">
    <property type="entry name" value="Radical_SAM"/>
    <property type="match status" value="1"/>
</dbReference>
<evidence type="ECO:0000256" key="8">
    <source>
        <dbReference type="ARBA" id="ARBA00049466"/>
    </source>
</evidence>
<feature type="binding site" evidence="9">
    <location>
        <position position="76"/>
    </location>
    <ligand>
        <name>[4Fe-4S] cluster</name>
        <dbReference type="ChEBI" id="CHEBI:49883"/>
        <label>2</label>
        <note>4Fe-4S-S-AdoMet</note>
    </ligand>
</feature>
<dbReference type="GO" id="GO:0008033">
    <property type="term" value="P:tRNA processing"/>
    <property type="evidence" value="ECO:0007669"/>
    <property type="project" value="UniProtKB-UniRule"/>
</dbReference>
<dbReference type="AlphaFoldDB" id="F3KNE9"/>
<keyword evidence="9" id="KW-0963">Cytoplasm</keyword>
<dbReference type="EMBL" id="AEGP01000066">
    <property type="protein sequence ID" value="EGG41125.1"/>
    <property type="molecule type" value="Genomic_DNA"/>
</dbReference>
<dbReference type="SUPFAM" id="SSF102114">
    <property type="entry name" value="Radical SAM enzymes"/>
    <property type="match status" value="1"/>
</dbReference>
<comment type="subcellular location">
    <subcellularLocation>
        <location evidence="9">Cytoplasm</location>
    </subcellularLocation>
</comment>
<feature type="binding site" evidence="9">
    <location>
        <position position="80"/>
    </location>
    <ligand>
        <name>[4Fe-4S] cluster</name>
        <dbReference type="ChEBI" id="CHEBI:49883"/>
        <label>2</label>
        <note>4Fe-4S-S-AdoMet</note>
    </ligand>
</feature>
<comment type="catalytic activity">
    <reaction evidence="8 9">
        <text>N(1)-methylguanosine(37) in tRNA(Phe) + pyruvate + S-adenosyl-L-methionine = 4-demethylwyosine(37) in tRNA(Phe) + 5'-deoxyadenosine + L-methionine + CO2 + H2O</text>
        <dbReference type="Rhea" id="RHEA:36347"/>
        <dbReference type="Rhea" id="RHEA-COMP:10164"/>
        <dbReference type="Rhea" id="RHEA-COMP:10165"/>
        <dbReference type="ChEBI" id="CHEBI:15361"/>
        <dbReference type="ChEBI" id="CHEBI:15377"/>
        <dbReference type="ChEBI" id="CHEBI:16526"/>
        <dbReference type="ChEBI" id="CHEBI:17319"/>
        <dbReference type="ChEBI" id="CHEBI:57844"/>
        <dbReference type="ChEBI" id="CHEBI:59789"/>
        <dbReference type="ChEBI" id="CHEBI:64315"/>
        <dbReference type="ChEBI" id="CHEBI:73542"/>
        <dbReference type="EC" id="4.1.3.44"/>
    </reaction>
</comment>
<dbReference type="InterPro" id="IPR034556">
    <property type="entry name" value="tRNA_wybutosine-synthase"/>
</dbReference>
<dbReference type="GO" id="GO:0046872">
    <property type="term" value="F:metal ion binding"/>
    <property type="evidence" value="ECO:0007669"/>
    <property type="project" value="UniProtKB-KW"/>
</dbReference>
<comment type="function">
    <text evidence="9">Component of the wyosine derivatives biosynthesis pathway that catalyzes the condensation of N-methylguanine with 2 carbon atoms from pyruvate to form the tricyclic 4-demethylwyosine (imG-14) on guanosine-37 of tRNA(Phe).</text>
</comment>
<dbReference type="SFLD" id="SFLDS00029">
    <property type="entry name" value="Radical_SAM"/>
    <property type="match status" value="1"/>
</dbReference>
<feature type="binding site" evidence="9">
    <location>
        <position position="83"/>
    </location>
    <ligand>
        <name>[4Fe-4S] cluster</name>
        <dbReference type="ChEBI" id="CHEBI:49883"/>
        <label>2</label>
        <note>4Fe-4S-S-AdoMet</note>
    </ligand>
</feature>
<dbReference type="PATRIC" id="fig|886738.10.peg.2063"/>
<dbReference type="PROSITE" id="PS51918">
    <property type="entry name" value="RADICAL_SAM"/>
    <property type="match status" value="1"/>
</dbReference>
<dbReference type="SFLD" id="SFLDG01071">
    <property type="entry name" value="tRNA_wybutosine-synthesizing"/>
    <property type="match status" value="1"/>
</dbReference>
<dbReference type="InterPro" id="IPR007197">
    <property type="entry name" value="rSAM"/>
</dbReference>
<comment type="cofactor">
    <cofactor evidence="9">
        <name>[4Fe-4S] cluster</name>
        <dbReference type="ChEBI" id="CHEBI:49883"/>
    </cofactor>
    <text evidence="9">Binds 2 [4Fe-4S] clusters. Binds 1 [4Fe-4S] cluster coordinated with 3 cysteines and an exchangeable S-adenosyl-L-methionine.</text>
</comment>
<dbReference type="GO" id="GO:0051539">
    <property type="term" value="F:4 iron, 4 sulfur cluster binding"/>
    <property type="evidence" value="ECO:0007669"/>
    <property type="project" value="UniProtKB-UniRule"/>
</dbReference>
<dbReference type="GO" id="GO:0102521">
    <property type="term" value="F:tRNA-4-demethylwyosine synthase activity"/>
    <property type="evidence" value="ECO:0007669"/>
    <property type="project" value="UniProtKB-EC"/>
</dbReference>
<keyword evidence="6 9" id="KW-0411">Iron-sulfur</keyword>
<dbReference type="InterPro" id="IPR023993">
    <property type="entry name" value="TYW1_archaea"/>
</dbReference>
<feature type="binding site" evidence="9">
    <location>
        <position position="66"/>
    </location>
    <ligand>
        <name>[4Fe-4S] cluster</name>
        <dbReference type="ChEBI" id="CHEBI:49883"/>
        <label>1</label>
    </ligand>
</feature>
<feature type="domain" description="Radical SAM core" evidence="10">
    <location>
        <begin position="59"/>
        <end position="313"/>
    </location>
</feature>
<keyword evidence="5 9" id="KW-0408">Iron</keyword>
<keyword evidence="1 9" id="KW-0004">4Fe-4S</keyword>
<dbReference type="CDD" id="cd01335">
    <property type="entry name" value="Radical_SAM"/>
    <property type="match status" value="1"/>
</dbReference>
<evidence type="ECO:0000256" key="6">
    <source>
        <dbReference type="ARBA" id="ARBA00023014"/>
    </source>
</evidence>
<evidence type="ECO:0000256" key="5">
    <source>
        <dbReference type="ARBA" id="ARBA00023004"/>
    </source>
</evidence>
<reference evidence="11" key="1">
    <citation type="journal article" date="2011" name="PLoS ONE">
        <title>Genome of a low-salinity ammonia-oxidizing archaeon determined by single-cell and metagenomic analysis.</title>
        <authorList>
            <person name="Blainey P.C."/>
            <person name="Mosier A.C."/>
            <person name="Potanina A."/>
            <person name="Francis C.A."/>
            <person name="Quake S.R."/>
        </authorList>
    </citation>
    <scope>NUCLEOTIDE SEQUENCE [LARGE SCALE GENOMIC DNA]</scope>
    <source>
        <strain evidence="11">SFB1</strain>
    </source>
</reference>
<evidence type="ECO:0000256" key="9">
    <source>
        <dbReference type="HAMAP-Rule" id="MF_01921"/>
    </source>
</evidence>
<evidence type="ECO:0000259" key="10">
    <source>
        <dbReference type="PROSITE" id="PS51918"/>
    </source>
</evidence>
<dbReference type="HOGENOM" id="CLU_007952_3_0_2"/>
<dbReference type="SFLD" id="SFLDF00284">
    <property type="entry name" value="tRNA_wybutosine-synthesizing"/>
    <property type="match status" value="1"/>
</dbReference>
<feature type="binding site" evidence="9">
    <location>
        <position position="53"/>
    </location>
    <ligand>
        <name>[4Fe-4S] cluster</name>
        <dbReference type="ChEBI" id="CHEBI:49883"/>
        <label>1</label>
    </ligand>
</feature>
<dbReference type="GO" id="GO:0005737">
    <property type="term" value="C:cytoplasm"/>
    <property type="evidence" value="ECO:0007669"/>
    <property type="project" value="UniProtKB-SubCell"/>
</dbReference>
<evidence type="ECO:0000256" key="7">
    <source>
        <dbReference type="ARBA" id="ARBA00023239"/>
    </source>
</evidence>
<gene>
    <name evidence="9" type="primary">taw1</name>
    <name evidence="11" type="ORF">Nlim_1932</name>
</gene>
<dbReference type="PANTHER" id="PTHR13930:SF0">
    <property type="entry name" value="S-ADENOSYL-L-METHIONINE-DEPENDENT TRNA 4-DEMETHYLWYOSINE SYNTHASE TYW1-RELATED"/>
    <property type="match status" value="1"/>
</dbReference>
<keyword evidence="3 9" id="KW-0819">tRNA processing</keyword>
<dbReference type="Proteomes" id="UP000004348">
    <property type="component" value="Chromosome"/>
</dbReference>
<organism evidence="11">
    <name type="scientific">Candidatus Nitrosarchaeum limnium SFB1</name>
    <dbReference type="NCBI Taxonomy" id="886738"/>
    <lineage>
        <taxon>Archaea</taxon>
        <taxon>Nitrososphaerota</taxon>
        <taxon>Nitrososphaeria</taxon>
        <taxon>Nitrosopumilales</taxon>
        <taxon>Nitrosopumilaceae</taxon>
        <taxon>Nitrosarchaeum</taxon>
    </lineage>
</organism>
<dbReference type="EC" id="4.1.3.44" evidence="9"/>
<evidence type="ECO:0000313" key="11">
    <source>
        <dbReference type="EMBL" id="EGG41125.1"/>
    </source>
</evidence>
<dbReference type="PANTHER" id="PTHR13930">
    <property type="entry name" value="S-ADENOSYL-L-METHIONINE-DEPENDENT TRNA 4-DEMETHYLWYOSINE SYNTHASE"/>
    <property type="match status" value="1"/>
</dbReference>
<evidence type="ECO:0000256" key="2">
    <source>
        <dbReference type="ARBA" id="ARBA00022691"/>
    </source>
</evidence>
<evidence type="ECO:0000256" key="4">
    <source>
        <dbReference type="ARBA" id="ARBA00022723"/>
    </source>
</evidence>
<sequence>MSCSGEIVDEERLIQIKPGISQQLKKAKYGVADHSTVELCHWTKKSFKHEGSCYKHKFYGISTHRCMEFSPAGMHCENRCVYCWRPMEFYDSLKMDPEKVAEPKEILTKLMAERKKLINGYYGDSRNDKQRLDESLLPSHYAISLSGEPTMYPKLPELIKYLKSLEETKSIFLVTNGQEPDMIQRLQDEDALPTQLYLSTNAADYESFLKINKPKYDDSWQRWNRTLEMLKKLDTRTVLRITLIRNYNDQEEMIPAFAAMLKQASPHFIEIKSYMHIGRSTNRLEHSNMLEMEEVRKFSESVAEHSQIFSVMDESLVSRIVILQNNQRTIDRWIPAYANTN</sequence>
<dbReference type="Pfam" id="PF08608">
    <property type="entry name" value="Wyosine_form"/>
    <property type="match status" value="1"/>
</dbReference>
<evidence type="ECO:0000256" key="3">
    <source>
        <dbReference type="ARBA" id="ARBA00022694"/>
    </source>
</evidence>
<accession>F3KNE9</accession>
<dbReference type="InterPro" id="IPR013917">
    <property type="entry name" value="tRNA_wybutosine-synth"/>
</dbReference>
<dbReference type="Gene3D" id="3.20.20.70">
    <property type="entry name" value="Aldolase class I"/>
    <property type="match status" value="1"/>
</dbReference>
<dbReference type="HAMAP" id="MF_01921">
    <property type="entry name" value="TYW1_archaea"/>
    <property type="match status" value="1"/>
</dbReference>